<sequence>MACENNLSKPGAAALHNMALLKKESSVFKVPKVPKMKLKKKTEVLDEEDYVEGIAKIIQRDFFPDLEKLKAQNDFLEASENKDYARLQEITRKYSGNRPPTEPYNSPATFDTPGVERPFSPSAPMTQPRQLDPEPVKEKTKDITDNHTLDSFLAKHTSEDNASYERVIALEDKKRSTKLASQFEAEITAAVRADAALALPSIEEQADQRDRPHELDTWKYRAKNYIMYVPAGAESQKPPPKPELQHQNTRLRAPPFDHVKNKETISAIAKTQDAIVTGKIGVDGVSISSEKPPSEYSYVATPSPRPGAGPDQSPLMTWGEIEGTPFRLDGGDTPLPAVGAGAAYRMLEGGARERIALQLAEQVARRRRPTTPRASPRTPSFRTNTERLASMSPAARKLAAKHLLSPRLKLTPNDMGILAHGTTPKRTTTPRKRPLVATPNMSKKAATPTQSLNVEAGSNVTEDNTLTDNLLQINVTKRTRLKAQDFFTTS</sequence>
<name>A0AAV1L7R0_9NEOP</name>
<evidence type="ECO:0000313" key="5">
    <source>
        <dbReference type="EMBL" id="CAK1590412.1"/>
    </source>
</evidence>
<feature type="region of interest" description="Disordered" evidence="4">
    <location>
        <begin position="286"/>
        <end position="310"/>
    </location>
</feature>
<gene>
    <name evidence="5" type="ORF">PARMNEM_LOCUS10780</name>
</gene>
<keyword evidence="6" id="KW-1185">Reference proteome</keyword>
<feature type="region of interest" description="Disordered" evidence="4">
    <location>
        <begin position="94"/>
        <end position="141"/>
    </location>
</feature>
<dbReference type="GO" id="GO:0071013">
    <property type="term" value="C:catalytic step 2 spliceosome"/>
    <property type="evidence" value="ECO:0007669"/>
    <property type="project" value="TreeGrafter"/>
</dbReference>
<reference evidence="5 6" key="1">
    <citation type="submission" date="2023-11" db="EMBL/GenBank/DDBJ databases">
        <authorList>
            <person name="Hedman E."/>
            <person name="Englund M."/>
            <person name="Stromberg M."/>
            <person name="Nyberg Akerstrom W."/>
            <person name="Nylinder S."/>
            <person name="Jareborg N."/>
            <person name="Kallberg Y."/>
            <person name="Kronander E."/>
        </authorList>
    </citation>
    <scope>NUCLEOTIDE SEQUENCE [LARGE SCALE GENOMIC DNA]</scope>
</reference>
<accession>A0AAV1L7R0</accession>
<dbReference type="PANTHER" id="PTHR12940:SF0">
    <property type="entry name" value="SPLICING FACTOR ESS-2 HOMOLOG"/>
    <property type="match status" value="1"/>
</dbReference>
<evidence type="ECO:0000256" key="4">
    <source>
        <dbReference type="SAM" id="MobiDB-lite"/>
    </source>
</evidence>
<evidence type="ECO:0000313" key="6">
    <source>
        <dbReference type="Proteomes" id="UP001314205"/>
    </source>
</evidence>
<feature type="region of interest" description="Disordered" evidence="4">
    <location>
        <begin position="232"/>
        <end position="252"/>
    </location>
</feature>
<dbReference type="Proteomes" id="UP001314205">
    <property type="component" value="Unassembled WGS sequence"/>
</dbReference>
<keyword evidence="3" id="KW-0539">Nucleus</keyword>
<dbReference type="PANTHER" id="PTHR12940">
    <property type="entry name" value="ES-2 PROTEIN - RELATED"/>
    <property type="match status" value="1"/>
</dbReference>
<feature type="region of interest" description="Disordered" evidence="4">
    <location>
        <begin position="414"/>
        <end position="449"/>
    </location>
</feature>
<dbReference type="AlphaFoldDB" id="A0AAV1L7R0"/>
<evidence type="ECO:0000256" key="2">
    <source>
        <dbReference type="ARBA" id="ARBA00009072"/>
    </source>
</evidence>
<proteinExistence type="inferred from homology"/>
<comment type="similarity">
    <text evidence="2">Belongs to the ESS2 family.</text>
</comment>
<feature type="compositionally biased region" description="Basic and acidic residues" evidence="4">
    <location>
        <begin position="131"/>
        <end position="141"/>
    </location>
</feature>
<evidence type="ECO:0000256" key="3">
    <source>
        <dbReference type="ARBA" id="ARBA00023242"/>
    </source>
</evidence>
<comment type="caution">
    <text evidence="5">The sequence shown here is derived from an EMBL/GenBank/DDBJ whole genome shotgun (WGS) entry which is preliminary data.</text>
</comment>
<protein>
    <recommendedName>
        <fullName evidence="7">Splicing factor ESS-2 homolog</fullName>
    </recommendedName>
</protein>
<dbReference type="InterPro" id="IPR019148">
    <property type="entry name" value="Nuclear_protein_DGCR14_ESS-2"/>
</dbReference>
<evidence type="ECO:0000256" key="1">
    <source>
        <dbReference type="ARBA" id="ARBA00004123"/>
    </source>
</evidence>
<organism evidence="5 6">
    <name type="scientific">Parnassius mnemosyne</name>
    <name type="common">clouded apollo</name>
    <dbReference type="NCBI Taxonomy" id="213953"/>
    <lineage>
        <taxon>Eukaryota</taxon>
        <taxon>Metazoa</taxon>
        <taxon>Ecdysozoa</taxon>
        <taxon>Arthropoda</taxon>
        <taxon>Hexapoda</taxon>
        <taxon>Insecta</taxon>
        <taxon>Pterygota</taxon>
        <taxon>Neoptera</taxon>
        <taxon>Endopterygota</taxon>
        <taxon>Lepidoptera</taxon>
        <taxon>Glossata</taxon>
        <taxon>Ditrysia</taxon>
        <taxon>Papilionoidea</taxon>
        <taxon>Papilionidae</taxon>
        <taxon>Parnassiinae</taxon>
        <taxon>Parnassini</taxon>
        <taxon>Parnassius</taxon>
        <taxon>Driopa</taxon>
    </lineage>
</organism>
<dbReference type="EMBL" id="CAVLGL010000085">
    <property type="protein sequence ID" value="CAK1590412.1"/>
    <property type="molecule type" value="Genomic_DNA"/>
</dbReference>
<evidence type="ECO:0008006" key="7">
    <source>
        <dbReference type="Google" id="ProtNLM"/>
    </source>
</evidence>
<comment type="subcellular location">
    <subcellularLocation>
        <location evidence="1">Nucleus</location>
    </subcellularLocation>
</comment>
<dbReference type="Pfam" id="PF09751">
    <property type="entry name" value="Es2"/>
    <property type="match status" value="1"/>
</dbReference>